<keyword evidence="1" id="KW-0812">Transmembrane</keyword>
<feature type="signal peptide" evidence="2">
    <location>
        <begin position="1"/>
        <end position="20"/>
    </location>
</feature>
<dbReference type="EMBL" id="CAXITT010000760">
    <property type="protein sequence ID" value="CAL1546023.1"/>
    <property type="molecule type" value="Genomic_DNA"/>
</dbReference>
<protein>
    <submittedName>
        <fullName evidence="3">Uncharacterized protein</fullName>
    </submittedName>
</protein>
<name>A0AAV2IIK7_LYMST</name>
<keyword evidence="1" id="KW-1133">Transmembrane helix</keyword>
<dbReference type="AlphaFoldDB" id="A0AAV2IIK7"/>
<keyword evidence="2" id="KW-0732">Signal</keyword>
<evidence type="ECO:0000313" key="3">
    <source>
        <dbReference type="EMBL" id="CAL1546023.1"/>
    </source>
</evidence>
<evidence type="ECO:0000256" key="2">
    <source>
        <dbReference type="SAM" id="SignalP"/>
    </source>
</evidence>
<reference evidence="3 4" key="1">
    <citation type="submission" date="2024-04" db="EMBL/GenBank/DDBJ databases">
        <authorList>
            <consortium name="Genoscope - CEA"/>
            <person name="William W."/>
        </authorList>
    </citation>
    <scope>NUCLEOTIDE SEQUENCE [LARGE SCALE GENOMIC DNA]</scope>
</reference>
<evidence type="ECO:0000313" key="4">
    <source>
        <dbReference type="Proteomes" id="UP001497497"/>
    </source>
</evidence>
<comment type="caution">
    <text evidence="3">The sequence shown here is derived from an EMBL/GenBank/DDBJ whole genome shotgun (WGS) entry which is preliminary data.</text>
</comment>
<keyword evidence="1" id="KW-0472">Membrane</keyword>
<sequence length="248" mass="29018">MRRVFFVTVLWLLMTFEGSAKFIDLHHYCVEQQPDYGHIEIGRITFKDIVRMCSDIEKYLRCIMSPRKGQNIFNYRVKSYEKLFPPEYDIERATYVYCDYLSDKGLEMYQITETITTNCEHGANLSQCDSETKWDKDISNLETDLKENNTYQIFLRSCKIMSGIVRCQMEKYIPCDKRFEYFFHYNTARLGGTCLMLSGIFNPLIMRQTCTYQSTGGASRREFAGTTSTTSWLLLCVVLTLVYLCCSS</sequence>
<accession>A0AAV2IIK7</accession>
<gene>
    <name evidence="3" type="ORF">GSLYS_00019400001</name>
</gene>
<keyword evidence="4" id="KW-1185">Reference proteome</keyword>
<proteinExistence type="predicted"/>
<evidence type="ECO:0000256" key="1">
    <source>
        <dbReference type="SAM" id="Phobius"/>
    </source>
</evidence>
<organism evidence="3 4">
    <name type="scientific">Lymnaea stagnalis</name>
    <name type="common">Great pond snail</name>
    <name type="synonym">Helix stagnalis</name>
    <dbReference type="NCBI Taxonomy" id="6523"/>
    <lineage>
        <taxon>Eukaryota</taxon>
        <taxon>Metazoa</taxon>
        <taxon>Spiralia</taxon>
        <taxon>Lophotrochozoa</taxon>
        <taxon>Mollusca</taxon>
        <taxon>Gastropoda</taxon>
        <taxon>Heterobranchia</taxon>
        <taxon>Euthyneura</taxon>
        <taxon>Panpulmonata</taxon>
        <taxon>Hygrophila</taxon>
        <taxon>Lymnaeoidea</taxon>
        <taxon>Lymnaeidae</taxon>
        <taxon>Lymnaea</taxon>
    </lineage>
</organism>
<feature type="transmembrane region" description="Helical" evidence="1">
    <location>
        <begin position="229"/>
        <end position="246"/>
    </location>
</feature>
<dbReference type="Proteomes" id="UP001497497">
    <property type="component" value="Unassembled WGS sequence"/>
</dbReference>
<feature type="chain" id="PRO_5044010636" evidence="2">
    <location>
        <begin position="21"/>
        <end position="248"/>
    </location>
</feature>